<reference evidence="13 14" key="1">
    <citation type="submission" date="2024-09" db="EMBL/GenBank/DDBJ databases">
        <title>The Natural Products Discovery Center: Release of the First 8490 Sequenced Strains for Exploring Actinobacteria Biosynthetic Diversity.</title>
        <authorList>
            <person name="Kalkreuter E."/>
            <person name="Kautsar S.A."/>
            <person name="Yang D."/>
            <person name="Bader C.D."/>
            <person name="Teijaro C.N."/>
            <person name="Fluegel L."/>
            <person name="Davis C.M."/>
            <person name="Simpson J.R."/>
            <person name="Lauterbach L."/>
            <person name="Steele A.D."/>
            <person name="Gui C."/>
            <person name="Meng S."/>
            <person name="Li G."/>
            <person name="Viehrig K."/>
            <person name="Ye F."/>
            <person name="Su P."/>
            <person name="Kiefer A.F."/>
            <person name="Nichols A."/>
            <person name="Cepeda A.J."/>
            <person name="Yan W."/>
            <person name="Fan B."/>
            <person name="Jiang Y."/>
            <person name="Adhikari A."/>
            <person name="Zheng C.-J."/>
            <person name="Schuster L."/>
            <person name="Cowan T.M."/>
            <person name="Smanski M.J."/>
            <person name="Chevrette M.G."/>
            <person name="De Carvalho L.P.S."/>
            <person name="Shen B."/>
        </authorList>
    </citation>
    <scope>NUCLEOTIDE SEQUENCE [LARGE SCALE GENOMIC DNA]</scope>
    <source>
        <strain evidence="13 14">NPDC058348</strain>
    </source>
</reference>
<dbReference type="InterPro" id="IPR000682">
    <property type="entry name" value="PCMT"/>
</dbReference>
<gene>
    <name evidence="13" type="ORF">ACFWJN_00995</name>
</gene>
<dbReference type="GO" id="GO:0008168">
    <property type="term" value="F:methyltransferase activity"/>
    <property type="evidence" value="ECO:0007669"/>
    <property type="project" value="UniProtKB-KW"/>
</dbReference>
<evidence type="ECO:0000313" key="14">
    <source>
        <dbReference type="Proteomes" id="UP001598448"/>
    </source>
</evidence>
<protein>
    <recommendedName>
        <fullName evidence="4">Protein-L-isoaspartate O-methyltransferase</fullName>
        <ecNumber evidence="3">2.1.1.77</ecNumber>
    </recommendedName>
    <alternativeName>
        <fullName evidence="11">L-isoaspartyl protein carboxyl methyltransferase</fullName>
    </alternativeName>
    <alternativeName>
        <fullName evidence="9">Protein L-isoaspartyl methyltransferase</fullName>
    </alternativeName>
    <alternativeName>
        <fullName evidence="10">Protein-beta-aspartate methyltransferase</fullName>
    </alternativeName>
</protein>
<comment type="caution">
    <text evidence="13">The sequence shown here is derived from an EMBL/GenBank/DDBJ whole genome shotgun (WGS) entry which is preliminary data.</text>
</comment>
<evidence type="ECO:0000256" key="4">
    <source>
        <dbReference type="ARBA" id="ARBA00013346"/>
    </source>
</evidence>
<evidence type="ECO:0000256" key="3">
    <source>
        <dbReference type="ARBA" id="ARBA00011890"/>
    </source>
</evidence>
<accession>A0ABW6FDV6</accession>
<feature type="compositionally biased region" description="Low complexity" evidence="12">
    <location>
        <begin position="91"/>
        <end position="102"/>
    </location>
</feature>
<dbReference type="PANTHER" id="PTHR11579:SF0">
    <property type="entry name" value="PROTEIN-L-ISOASPARTATE(D-ASPARTATE) O-METHYLTRANSFERASE"/>
    <property type="match status" value="1"/>
</dbReference>
<evidence type="ECO:0000256" key="9">
    <source>
        <dbReference type="ARBA" id="ARBA00030757"/>
    </source>
</evidence>
<evidence type="ECO:0000256" key="5">
    <source>
        <dbReference type="ARBA" id="ARBA00022490"/>
    </source>
</evidence>
<dbReference type="Gene3D" id="3.40.50.150">
    <property type="entry name" value="Vaccinia Virus protein VP39"/>
    <property type="match status" value="1"/>
</dbReference>
<dbReference type="EC" id="2.1.1.77" evidence="3"/>
<keyword evidence="6 13" id="KW-0489">Methyltransferase</keyword>
<keyword evidence="7" id="KW-0808">Transferase</keyword>
<dbReference type="SUPFAM" id="SSF53335">
    <property type="entry name" value="S-adenosyl-L-methionine-dependent methyltransferases"/>
    <property type="match status" value="1"/>
</dbReference>
<keyword evidence="14" id="KW-1185">Reference proteome</keyword>
<evidence type="ECO:0000256" key="10">
    <source>
        <dbReference type="ARBA" id="ARBA00031323"/>
    </source>
</evidence>
<dbReference type="InterPro" id="IPR029063">
    <property type="entry name" value="SAM-dependent_MTases_sf"/>
</dbReference>
<evidence type="ECO:0000256" key="6">
    <source>
        <dbReference type="ARBA" id="ARBA00022603"/>
    </source>
</evidence>
<feature type="region of interest" description="Disordered" evidence="12">
    <location>
        <begin position="79"/>
        <end position="102"/>
    </location>
</feature>
<dbReference type="Proteomes" id="UP001598448">
    <property type="component" value="Unassembled WGS sequence"/>
</dbReference>
<evidence type="ECO:0000313" key="13">
    <source>
        <dbReference type="EMBL" id="MFD5097555.1"/>
    </source>
</evidence>
<comment type="subcellular location">
    <subcellularLocation>
        <location evidence="1">Cytoplasm</location>
    </subcellularLocation>
</comment>
<evidence type="ECO:0000256" key="11">
    <source>
        <dbReference type="ARBA" id="ARBA00031350"/>
    </source>
</evidence>
<dbReference type="CDD" id="cd02440">
    <property type="entry name" value="AdoMet_MTases"/>
    <property type="match status" value="1"/>
</dbReference>
<proteinExistence type="inferred from homology"/>
<evidence type="ECO:0000256" key="8">
    <source>
        <dbReference type="ARBA" id="ARBA00022691"/>
    </source>
</evidence>
<dbReference type="Pfam" id="PF01135">
    <property type="entry name" value="PCMT"/>
    <property type="match status" value="1"/>
</dbReference>
<dbReference type="PANTHER" id="PTHR11579">
    <property type="entry name" value="PROTEIN-L-ISOASPARTATE O-METHYLTRANSFERASE"/>
    <property type="match status" value="1"/>
</dbReference>
<evidence type="ECO:0000256" key="12">
    <source>
        <dbReference type="SAM" id="MobiDB-lite"/>
    </source>
</evidence>
<evidence type="ECO:0000256" key="7">
    <source>
        <dbReference type="ARBA" id="ARBA00022679"/>
    </source>
</evidence>
<organism evidence="13 14">
    <name type="scientific">Streptomyces albidochromogenes</name>
    <dbReference type="NCBI Taxonomy" id="329524"/>
    <lineage>
        <taxon>Bacteria</taxon>
        <taxon>Bacillati</taxon>
        <taxon>Actinomycetota</taxon>
        <taxon>Actinomycetes</taxon>
        <taxon>Kitasatosporales</taxon>
        <taxon>Streptomycetaceae</taxon>
        <taxon>Streptomyces</taxon>
    </lineage>
</organism>
<comment type="similarity">
    <text evidence="2">Belongs to the methyltransferase superfamily. L-isoaspartyl/D-aspartyl protein methyltransferase family.</text>
</comment>
<dbReference type="GO" id="GO:0032259">
    <property type="term" value="P:methylation"/>
    <property type="evidence" value="ECO:0007669"/>
    <property type="project" value="UniProtKB-KW"/>
</dbReference>
<sequence>MGAPTLSPAQLVDRLLHDIEETLGRPVPPVYAGALRAVPRHEFLPDRYWVRDGRGGYTLRDRTKDPDGWMTTAYTDTPAVTQFSDAPPDDPAGGSMPSSSASQPSMVITALIDAEPRHGHRILEIGTGTGFNAALLTAHLGAGQVTTVEVDPLLTTTAQQHLNRLDLAPTVLCTDGTLGAPNGAPYDRILATCSVRTVPPAWVQQTATGGRIITPWDSAWSCYGTLTLTKRPDETAQGRFAPYGSYMTIRGQQPDIDLERDILRTGQTPTRSTTTISPWAVAGGNLDTEFHLGLTTPGAWYAWDPATDAAHTRLWIADTTATSWAAIDYDGQQASTFAVSQYGPRHLWDEVETAYRQWTALGQPGVHRYGMTVNPDGTPTPWLDCPGQPLDGLPRT</sequence>
<keyword evidence="5" id="KW-0963">Cytoplasm</keyword>
<evidence type="ECO:0000256" key="2">
    <source>
        <dbReference type="ARBA" id="ARBA00005369"/>
    </source>
</evidence>
<evidence type="ECO:0000256" key="1">
    <source>
        <dbReference type="ARBA" id="ARBA00004496"/>
    </source>
</evidence>
<name>A0ABW6FDV6_9ACTN</name>
<keyword evidence="8" id="KW-0949">S-adenosyl-L-methionine</keyword>
<dbReference type="EMBL" id="JBHXIJ010000003">
    <property type="protein sequence ID" value="MFD5097555.1"/>
    <property type="molecule type" value="Genomic_DNA"/>
</dbReference>
<dbReference type="RefSeq" id="WP_386707089.1">
    <property type="nucleotide sequence ID" value="NZ_JBHXIJ010000003.1"/>
</dbReference>